<dbReference type="OrthoDB" id="6374728at2759"/>
<dbReference type="Pfam" id="PF25868">
    <property type="entry name" value="Fn1_3"/>
    <property type="match status" value="1"/>
</dbReference>
<feature type="region of interest" description="Disordered" evidence="8">
    <location>
        <begin position="576"/>
        <end position="596"/>
    </location>
</feature>
<keyword evidence="7" id="KW-0325">Glycoprotein</keyword>
<evidence type="ECO:0000256" key="1">
    <source>
        <dbReference type="ARBA" id="ARBA00004236"/>
    </source>
</evidence>
<dbReference type="PANTHER" id="PTHR10269">
    <property type="entry name" value="GDNF RECEPTOR ALPHA"/>
    <property type="match status" value="1"/>
</dbReference>
<dbReference type="InterPro" id="IPR057681">
    <property type="entry name" value="DUF7921"/>
</dbReference>
<evidence type="ECO:0000256" key="7">
    <source>
        <dbReference type="ARBA" id="ARBA00023180"/>
    </source>
</evidence>
<keyword evidence="6" id="KW-0675">Receptor</keyword>
<protein>
    <recommendedName>
        <fullName evidence="9">GDNF/GAS1 domain-containing protein</fullName>
    </recommendedName>
</protein>
<evidence type="ECO:0000259" key="9">
    <source>
        <dbReference type="SMART" id="SM00907"/>
    </source>
</evidence>
<feature type="domain" description="GDNF/GAS1" evidence="9">
    <location>
        <begin position="339"/>
        <end position="418"/>
    </location>
</feature>
<dbReference type="PANTHER" id="PTHR10269:SF12">
    <property type="entry name" value="GLIAL CELL LINE-DERIVED NEUROTROPHIC FAMILY RECEPTOR-LIKE, ISOFORM E"/>
    <property type="match status" value="1"/>
</dbReference>
<dbReference type="STRING" id="1661398.A0A482VB81"/>
<feature type="compositionally biased region" description="Polar residues" evidence="8">
    <location>
        <begin position="311"/>
        <end position="320"/>
    </location>
</feature>
<dbReference type="InterPro" id="IPR003438">
    <property type="entry name" value="GDNF_rcpt"/>
</dbReference>
<comment type="caution">
    <text evidence="10">The sequence shown here is derived from an EMBL/GenBank/DDBJ whole genome shotgun (WGS) entry which is preliminary data.</text>
</comment>
<dbReference type="Pfam" id="PF25537">
    <property type="entry name" value="DUF7921"/>
    <property type="match status" value="1"/>
</dbReference>
<dbReference type="GO" id="GO:0007169">
    <property type="term" value="P:cell surface receptor protein tyrosine kinase signaling pathway"/>
    <property type="evidence" value="ECO:0007669"/>
    <property type="project" value="UniProtKB-ARBA"/>
</dbReference>
<dbReference type="Proteomes" id="UP000292052">
    <property type="component" value="Unassembled WGS sequence"/>
</dbReference>
<evidence type="ECO:0000256" key="2">
    <source>
        <dbReference type="ARBA" id="ARBA00005961"/>
    </source>
</evidence>
<evidence type="ECO:0000313" key="11">
    <source>
        <dbReference type="Proteomes" id="UP000292052"/>
    </source>
</evidence>
<dbReference type="GO" id="GO:0007399">
    <property type="term" value="P:nervous system development"/>
    <property type="evidence" value="ECO:0007669"/>
    <property type="project" value="TreeGrafter"/>
</dbReference>
<comment type="subcellular location">
    <subcellularLocation>
        <location evidence="1">Cell membrane</location>
    </subcellularLocation>
</comment>
<dbReference type="AlphaFoldDB" id="A0A482VB81"/>
<proteinExistence type="inferred from homology"/>
<dbReference type="GO" id="GO:0043235">
    <property type="term" value="C:receptor complex"/>
    <property type="evidence" value="ECO:0007669"/>
    <property type="project" value="TreeGrafter"/>
</dbReference>
<evidence type="ECO:0000256" key="5">
    <source>
        <dbReference type="ARBA" id="ARBA00023136"/>
    </source>
</evidence>
<reference evidence="10 11" key="1">
    <citation type="submission" date="2017-03" db="EMBL/GenBank/DDBJ databases">
        <title>Genome of the blue death feigning beetle - Asbolus verrucosus.</title>
        <authorList>
            <person name="Rider S.D."/>
        </authorList>
    </citation>
    <scope>NUCLEOTIDE SEQUENCE [LARGE SCALE GENOMIC DNA]</scope>
    <source>
        <strain evidence="10">Butters</strain>
        <tissue evidence="10">Head and leg muscle</tissue>
    </source>
</reference>
<dbReference type="InterPro" id="IPR016017">
    <property type="entry name" value="GDNF/GAS1"/>
</dbReference>
<feature type="domain" description="GDNF/GAS1" evidence="9">
    <location>
        <begin position="30"/>
        <end position="107"/>
    </location>
</feature>
<dbReference type="InterPro" id="IPR059035">
    <property type="entry name" value="Fn1_3"/>
</dbReference>
<dbReference type="SMART" id="SM00907">
    <property type="entry name" value="GDNF"/>
    <property type="match status" value="3"/>
</dbReference>
<name>A0A482VB81_ASBVE</name>
<feature type="domain" description="GDNF/GAS1" evidence="9">
    <location>
        <begin position="430"/>
        <end position="511"/>
    </location>
</feature>
<comment type="similarity">
    <text evidence="2">Belongs to the GDNFR family.</text>
</comment>
<accession>A0A482VB81</accession>
<dbReference type="InterPro" id="IPR037193">
    <property type="entry name" value="GDNF_alpha"/>
</dbReference>
<feature type="compositionally biased region" description="Low complexity" evidence="8">
    <location>
        <begin position="585"/>
        <end position="596"/>
    </location>
</feature>
<dbReference type="Pfam" id="PF02351">
    <property type="entry name" value="GDNF"/>
    <property type="match status" value="3"/>
</dbReference>
<evidence type="ECO:0000256" key="3">
    <source>
        <dbReference type="ARBA" id="ARBA00022475"/>
    </source>
</evidence>
<evidence type="ECO:0000256" key="8">
    <source>
        <dbReference type="SAM" id="MobiDB-lite"/>
    </source>
</evidence>
<gene>
    <name evidence="10" type="ORF">BDFB_000347</name>
</gene>
<dbReference type="SUPFAM" id="SSF110035">
    <property type="entry name" value="GDNF receptor-like"/>
    <property type="match status" value="3"/>
</dbReference>
<dbReference type="GO" id="GO:0009897">
    <property type="term" value="C:external side of plasma membrane"/>
    <property type="evidence" value="ECO:0007669"/>
    <property type="project" value="TreeGrafter"/>
</dbReference>
<feature type="non-terminal residue" evidence="10">
    <location>
        <position position="843"/>
    </location>
</feature>
<evidence type="ECO:0000256" key="6">
    <source>
        <dbReference type="ARBA" id="ARBA00023170"/>
    </source>
</evidence>
<feature type="region of interest" description="Disordered" evidence="8">
    <location>
        <begin position="280"/>
        <end position="327"/>
    </location>
</feature>
<dbReference type="GO" id="GO:0038023">
    <property type="term" value="F:signaling receptor activity"/>
    <property type="evidence" value="ECO:0007669"/>
    <property type="project" value="InterPro"/>
</dbReference>
<keyword evidence="11" id="KW-1185">Reference proteome</keyword>
<keyword evidence="3" id="KW-1003">Cell membrane</keyword>
<keyword evidence="4" id="KW-0732">Signal</keyword>
<evidence type="ECO:0000256" key="4">
    <source>
        <dbReference type="ARBA" id="ARBA00022729"/>
    </source>
</evidence>
<sequence>MVPRVERRGGCNCWFILEKDPYPVDALPTCNYALSVCQQEGKCVKLYEDFKSNCKVRDNKCRMDDRDLCHKSWTNLRRSPMFGCICPNNHNKKRCDRIFSMVNHNPCVDILPPIPDPEPAQPPLDPDQDFFRNFWSPPTNLYPYFLFPPSTHGTAHGTFRTHRTESNTGTITGMGTATGTATNSTAFGSHSSVEETLVTSLQFPELVVPVIPGESAFSTSVSSRSLRSVDFISVKLISASDNTSASFDYGLGNAIVENPLVDAANGLDAHADHDHISVSVLKNKGKPSVSSNVNPYPEDLDSSSGSGGVSAQHQKYPSSTDHSRSDSNEVAKIIFQSTCHLAMESCNNNYHCRMSLAPILHHCDISRCNRNSCMEALQSFYRKPSLPWNVEIAFCLCKKTDNKQDQCLIAQEKLHPVCAQRIEGSPQPTCLSLAKDCRESKECRARLEYYEQSCAVDSVTKKCAGSPSECRTAMLGILGTNLRTTCACKGTDMTELYECLGWQRLLWVNPCVVESQKDFHMKKAAEMAALTTPSTTKATTPLEIRTRPNFPTHHITVMTATEAPLQTRENTIAEFIPPPQPFIPTSTTTSTTTTATTTTTAMATTTIPPKYCVVQRPQFPDQYIKEGSFKRIYHEDEFECSDVCECEIGEKLSCKTICIDRMPCKTEFAYYNHAAPAYQAFRGRCLCYSGRFICMKPSPSDYNLPQGVFLFLGYSEVDERELNKNQTRIVVQDVVRVLQNFIKEEAINGTLCSLELFNTTRENVIIAGKLSEEVDYSILSPMESLTKEKEECAELLEIISDRINSRNPDFISHLLLSIFKMAEVEIVQIEPNSTSHTYSLAHH</sequence>
<keyword evidence="5" id="KW-0472">Membrane</keyword>
<dbReference type="EMBL" id="QDEB01120481">
    <property type="protein sequence ID" value="RZB40279.1"/>
    <property type="molecule type" value="Genomic_DNA"/>
</dbReference>
<organism evidence="10 11">
    <name type="scientific">Asbolus verrucosus</name>
    <name type="common">Desert ironclad beetle</name>
    <dbReference type="NCBI Taxonomy" id="1661398"/>
    <lineage>
        <taxon>Eukaryota</taxon>
        <taxon>Metazoa</taxon>
        <taxon>Ecdysozoa</taxon>
        <taxon>Arthropoda</taxon>
        <taxon>Hexapoda</taxon>
        <taxon>Insecta</taxon>
        <taxon>Pterygota</taxon>
        <taxon>Neoptera</taxon>
        <taxon>Endopterygota</taxon>
        <taxon>Coleoptera</taxon>
        <taxon>Polyphaga</taxon>
        <taxon>Cucujiformia</taxon>
        <taxon>Tenebrionidae</taxon>
        <taxon>Pimeliinae</taxon>
        <taxon>Asbolus</taxon>
    </lineage>
</organism>
<evidence type="ECO:0000313" key="10">
    <source>
        <dbReference type="EMBL" id="RZB40279.1"/>
    </source>
</evidence>